<keyword evidence="5" id="KW-1185">Reference proteome</keyword>
<evidence type="ECO:0000256" key="1">
    <source>
        <dbReference type="SAM" id="Coils"/>
    </source>
</evidence>
<feature type="compositionally biased region" description="Polar residues" evidence="2">
    <location>
        <begin position="122"/>
        <end position="134"/>
    </location>
</feature>
<evidence type="ECO:0000256" key="2">
    <source>
        <dbReference type="SAM" id="MobiDB-lite"/>
    </source>
</evidence>
<keyword evidence="3" id="KW-0812">Transmembrane</keyword>
<reference evidence="4 5" key="1">
    <citation type="submission" date="2023-09" db="EMBL/GenBank/DDBJ databases">
        <authorList>
            <person name="Rey-Velasco X."/>
        </authorList>
    </citation>
    <scope>NUCLEOTIDE SEQUENCE [LARGE SCALE GENOMIC DNA]</scope>
    <source>
        <strain evidence="4 5">F188</strain>
    </source>
</reference>
<feature type="region of interest" description="Disordered" evidence="2">
    <location>
        <begin position="204"/>
        <end position="234"/>
    </location>
</feature>
<keyword evidence="3" id="KW-1133">Transmembrane helix</keyword>
<dbReference type="RefSeq" id="WP_311686268.1">
    <property type="nucleotide sequence ID" value="NZ_JAVRHM010000019.1"/>
</dbReference>
<sequence>MAEIRVEKKKPVWPWILLAILVILALLYFFVWADGNETDDEMQDDDQIEQLEQYETQETTDNAYPENATADYLSYIENEGDEDSLGVNPQYTREAFQKLGLAVSSQTSGMGSEPESDLENLADSTRVSNAPLSNDSIKSAGEIIVRNLEEIQRNRYPELSDEIEDLRETLNAIESTTTQASSENSEAVTRFFRRAAEVLREIPTERADSRLTPGNPTTADTAQYSTDIDTISGN</sequence>
<protein>
    <submittedName>
        <fullName evidence="4">Uncharacterized protein</fullName>
    </submittedName>
</protein>
<dbReference type="Proteomes" id="UP001261624">
    <property type="component" value="Unassembled WGS sequence"/>
</dbReference>
<evidence type="ECO:0000256" key="3">
    <source>
        <dbReference type="SAM" id="Phobius"/>
    </source>
</evidence>
<feature type="region of interest" description="Disordered" evidence="2">
    <location>
        <begin position="104"/>
        <end position="134"/>
    </location>
</feature>
<dbReference type="EMBL" id="JAVRHM010000019">
    <property type="protein sequence ID" value="MDT0691101.1"/>
    <property type="molecule type" value="Genomic_DNA"/>
</dbReference>
<name>A0ABU3E527_9FLAO</name>
<keyword evidence="3" id="KW-0472">Membrane</keyword>
<feature type="compositionally biased region" description="Polar residues" evidence="2">
    <location>
        <begin position="212"/>
        <end position="234"/>
    </location>
</feature>
<keyword evidence="1" id="KW-0175">Coiled coil</keyword>
<accession>A0ABU3E527</accession>
<proteinExistence type="predicted"/>
<feature type="transmembrane region" description="Helical" evidence="3">
    <location>
        <begin position="12"/>
        <end position="33"/>
    </location>
</feature>
<feature type="coiled-coil region" evidence="1">
    <location>
        <begin position="156"/>
        <end position="183"/>
    </location>
</feature>
<comment type="caution">
    <text evidence="4">The sequence shown here is derived from an EMBL/GenBank/DDBJ whole genome shotgun (WGS) entry which is preliminary data.</text>
</comment>
<evidence type="ECO:0000313" key="4">
    <source>
        <dbReference type="EMBL" id="MDT0691101.1"/>
    </source>
</evidence>
<evidence type="ECO:0000313" key="5">
    <source>
        <dbReference type="Proteomes" id="UP001261624"/>
    </source>
</evidence>
<gene>
    <name evidence="4" type="ORF">RM549_15005</name>
</gene>
<organism evidence="4 5">
    <name type="scientific">Autumnicola patrickiae</name>
    <dbReference type="NCBI Taxonomy" id="3075591"/>
    <lineage>
        <taxon>Bacteria</taxon>
        <taxon>Pseudomonadati</taxon>
        <taxon>Bacteroidota</taxon>
        <taxon>Flavobacteriia</taxon>
        <taxon>Flavobacteriales</taxon>
        <taxon>Flavobacteriaceae</taxon>
        <taxon>Autumnicola</taxon>
    </lineage>
</organism>